<dbReference type="OrthoDB" id="1493517at2"/>
<dbReference type="Proteomes" id="UP000236893">
    <property type="component" value="Unassembled WGS sequence"/>
</dbReference>
<dbReference type="SUPFAM" id="SSF56399">
    <property type="entry name" value="ADP-ribosylation"/>
    <property type="match status" value="1"/>
</dbReference>
<evidence type="ECO:0000313" key="2">
    <source>
        <dbReference type="Proteomes" id="UP000236893"/>
    </source>
</evidence>
<proteinExistence type="predicted"/>
<protein>
    <submittedName>
        <fullName evidence="1">Uncharacterized protein</fullName>
    </submittedName>
</protein>
<keyword evidence="2" id="KW-1185">Reference proteome</keyword>
<dbReference type="AlphaFoldDB" id="A0A2S5A2H4"/>
<comment type="caution">
    <text evidence="1">The sequence shown here is derived from an EMBL/GenBank/DDBJ whole genome shotgun (WGS) entry which is preliminary data.</text>
</comment>
<dbReference type="EMBL" id="PQVF01000006">
    <property type="protein sequence ID" value="POY36781.1"/>
    <property type="molecule type" value="Genomic_DNA"/>
</dbReference>
<gene>
    <name evidence="1" type="ORF">C3K47_10530</name>
</gene>
<evidence type="ECO:0000313" key="1">
    <source>
        <dbReference type="EMBL" id="POY36781.1"/>
    </source>
</evidence>
<organism evidence="1 2">
    <name type="scientific">Solitalea longa</name>
    <dbReference type="NCBI Taxonomy" id="2079460"/>
    <lineage>
        <taxon>Bacteria</taxon>
        <taxon>Pseudomonadati</taxon>
        <taxon>Bacteroidota</taxon>
        <taxon>Sphingobacteriia</taxon>
        <taxon>Sphingobacteriales</taxon>
        <taxon>Sphingobacteriaceae</taxon>
        <taxon>Solitalea</taxon>
    </lineage>
</organism>
<dbReference type="RefSeq" id="WP_103789084.1">
    <property type="nucleotide sequence ID" value="NZ_PQVF01000006.1"/>
</dbReference>
<sequence>MNTALYRVEFLPTEQKIVDTTEFNYGKNLETNYYDHFLEVYGSIMDKINIPVDFLVSVNNQIYTSGGDYLQNLNACIKGDFIDIFKLTQNPQHLGFYIPLDLLDEFLQSFDEENQFIWFDNGTILWEYFYEKVRQEEFNHLPSRYASTFFFDTLENCNYFLTSHRDGIGQARNVELLETEKVFKGDMNIMDTINNSISRDQLMELIRQYWKGEKSGDPIIETVFQGKFQFTN</sequence>
<accession>A0A2S5A2H4</accession>
<reference evidence="1 2" key="1">
    <citation type="submission" date="2018-01" db="EMBL/GenBank/DDBJ databases">
        <authorList>
            <person name="Gaut B.S."/>
            <person name="Morton B.R."/>
            <person name="Clegg M.T."/>
            <person name="Duvall M.R."/>
        </authorList>
    </citation>
    <scope>NUCLEOTIDE SEQUENCE [LARGE SCALE GENOMIC DNA]</scope>
    <source>
        <strain evidence="1 2">HR-AV</strain>
    </source>
</reference>
<name>A0A2S5A2H4_9SPHI</name>